<dbReference type="InterPro" id="IPR009057">
    <property type="entry name" value="Homeodomain-like_sf"/>
</dbReference>
<dbReference type="Pfam" id="PF00440">
    <property type="entry name" value="TetR_N"/>
    <property type="match status" value="1"/>
</dbReference>
<dbReference type="PANTHER" id="PTHR30055:SF234">
    <property type="entry name" value="HTH-TYPE TRANSCRIPTIONAL REGULATOR BETI"/>
    <property type="match status" value="1"/>
</dbReference>
<comment type="caution">
    <text evidence="7">The sequence shown here is derived from an EMBL/GenBank/DDBJ whole genome shotgun (WGS) entry which is preliminary data.</text>
</comment>
<evidence type="ECO:0000256" key="3">
    <source>
        <dbReference type="ARBA" id="ARBA00023163"/>
    </source>
</evidence>
<dbReference type="InterPro" id="IPR049445">
    <property type="entry name" value="TetR_SbtR-like_C"/>
</dbReference>
<dbReference type="EMBL" id="JBHSFN010000013">
    <property type="protein sequence ID" value="MFC4588672.1"/>
    <property type="molecule type" value="Genomic_DNA"/>
</dbReference>
<dbReference type="PANTHER" id="PTHR30055">
    <property type="entry name" value="HTH-TYPE TRANSCRIPTIONAL REGULATOR RUTR"/>
    <property type="match status" value="1"/>
</dbReference>
<dbReference type="Proteomes" id="UP001595891">
    <property type="component" value="Unassembled WGS sequence"/>
</dbReference>
<evidence type="ECO:0000256" key="5">
    <source>
        <dbReference type="SAM" id="MobiDB-lite"/>
    </source>
</evidence>
<sequence>MDSTTGPRPLPEAASARPPLPEGGTTGPRPLRADAARNAERLVRAARDAFAESGIDVPLEEVARRAGVGVATLYRRFPGKEELLQAVLETCYAEGVEPAIVRALADEDPWRALVTVLEAALTMAGEEFGILQAAKGPATLTAGLKSRFFTALSTVVERAQRAGLVRADLHRDDLPRLVFMLVSTLRLAERPADGWQRYLALVLDSLRPASATPLPPDTGLTATWLT</sequence>
<feature type="region of interest" description="Disordered" evidence="5">
    <location>
        <begin position="1"/>
        <end position="32"/>
    </location>
</feature>
<feature type="domain" description="HTH tetR-type" evidence="6">
    <location>
        <begin position="36"/>
        <end position="95"/>
    </location>
</feature>
<evidence type="ECO:0000256" key="2">
    <source>
        <dbReference type="ARBA" id="ARBA00023125"/>
    </source>
</evidence>
<dbReference type="SUPFAM" id="SSF46689">
    <property type="entry name" value="Homeodomain-like"/>
    <property type="match status" value="1"/>
</dbReference>
<evidence type="ECO:0000256" key="1">
    <source>
        <dbReference type="ARBA" id="ARBA00023015"/>
    </source>
</evidence>
<keyword evidence="2 4" id="KW-0238">DNA-binding</keyword>
<dbReference type="InterPro" id="IPR001647">
    <property type="entry name" value="HTH_TetR"/>
</dbReference>
<dbReference type="SUPFAM" id="SSF48498">
    <property type="entry name" value="Tetracyclin repressor-like, C-terminal domain"/>
    <property type="match status" value="1"/>
</dbReference>
<dbReference type="Pfam" id="PF21597">
    <property type="entry name" value="TetR_C_43"/>
    <property type="match status" value="1"/>
</dbReference>
<organism evidence="7 8">
    <name type="scientific">Sphaerisporangium corydalis</name>
    <dbReference type="NCBI Taxonomy" id="1441875"/>
    <lineage>
        <taxon>Bacteria</taxon>
        <taxon>Bacillati</taxon>
        <taxon>Actinomycetota</taxon>
        <taxon>Actinomycetes</taxon>
        <taxon>Streptosporangiales</taxon>
        <taxon>Streptosporangiaceae</taxon>
        <taxon>Sphaerisporangium</taxon>
    </lineage>
</organism>
<evidence type="ECO:0000259" key="6">
    <source>
        <dbReference type="PROSITE" id="PS50977"/>
    </source>
</evidence>
<evidence type="ECO:0000313" key="8">
    <source>
        <dbReference type="Proteomes" id="UP001595891"/>
    </source>
</evidence>
<keyword evidence="8" id="KW-1185">Reference proteome</keyword>
<gene>
    <name evidence="7" type="ORF">ACFO8L_21470</name>
</gene>
<evidence type="ECO:0000313" key="7">
    <source>
        <dbReference type="EMBL" id="MFC4588672.1"/>
    </source>
</evidence>
<proteinExistence type="predicted"/>
<dbReference type="PRINTS" id="PR00455">
    <property type="entry name" value="HTHTETR"/>
</dbReference>
<reference evidence="8" key="1">
    <citation type="journal article" date="2019" name="Int. J. Syst. Evol. Microbiol.">
        <title>The Global Catalogue of Microorganisms (GCM) 10K type strain sequencing project: providing services to taxonomists for standard genome sequencing and annotation.</title>
        <authorList>
            <consortium name="The Broad Institute Genomics Platform"/>
            <consortium name="The Broad Institute Genome Sequencing Center for Infectious Disease"/>
            <person name="Wu L."/>
            <person name="Ma J."/>
        </authorList>
    </citation>
    <scope>NUCLEOTIDE SEQUENCE [LARGE SCALE GENOMIC DNA]</scope>
    <source>
        <strain evidence="8">CCUG 49560</strain>
    </source>
</reference>
<name>A0ABV9EGX1_9ACTN</name>
<keyword evidence="1" id="KW-0805">Transcription regulation</keyword>
<feature type="DNA-binding region" description="H-T-H motif" evidence="4">
    <location>
        <begin position="58"/>
        <end position="77"/>
    </location>
</feature>
<dbReference type="InterPro" id="IPR036271">
    <property type="entry name" value="Tet_transcr_reg_TetR-rel_C_sf"/>
</dbReference>
<protein>
    <submittedName>
        <fullName evidence="7">TetR/AcrR family transcriptional regulator</fullName>
    </submittedName>
</protein>
<dbReference type="InterPro" id="IPR050109">
    <property type="entry name" value="HTH-type_TetR-like_transc_reg"/>
</dbReference>
<dbReference type="Gene3D" id="1.10.357.10">
    <property type="entry name" value="Tetracycline Repressor, domain 2"/>
    <property type="match status" value="1"/>
</dbReference>
<dbReference type="PROSITE" id="PS50977">
    <property type="entry name" value="HTH_TETR_2"/>
    <property type="match status" value="1"/>
</dbReference>
<keyword evidence="3" id="KW-0804">Transcription</keyword>
<accession>A0ABV9EGX1</accession>
<evidence type="ECO:0000256" key="4">
    <source>
        <dbReference type="PROSITE-ProRule" id="PRU00335"/>
    </source>
</evidence>
<dbReference type="RefSeq" id="WP_262842303.1">
    <property type="nucleotide sequence ID" value="NZ_JANZYP010000010.1"/>
</dbReference>